<dbReference type="InterPro" id="IPR018309">
    <property type="entry name" value="Tscrpt_reg_PadR_C"/>
</dbReference>
<dbReference type="eggNOG" id="COG1695">
    <property type="taxonomic scope" value="Bacteria"/>
</dbReference>
<dbReference type="KEGG" id="rca:Rcas_2179"/>
<proteinExistence type="predicted"/>
<sequence>MSTVKRPLTIELSLLGLVRQQPMHPYEIHQRLTTTALSDVWRIKQAHLYALLHRLEDEGLLVGTTENQINRPPRRMLRLTEQGRAAFDEWMRAPVTHGRDFRLEFLAKLYFAHQEGAAATQSLIDQQRNACQRLLDDLDHREATLPTDHVYRHLVVQFRRGQIQAILAWLDACRIALHAGRLNVAR</sequence>
<dbReference type="InterPro" id="IPR036390">
    <property type="entry name" value="WH_DNA-bd_sf"/>
</dbReference>
<evidence type="ECO:0000259" key="2">
    <source>
        <dbReference type="Pfam" id="PF10400"/>
    </source>
</evidence>
<dbReference type="HOGENOM" id="CLU_089258_0_1_0"/>
<dbReference type="PANTHER" id="PTHR33169">
    <property type="entry name" value="PADR-FAMILY TRANSCRIPTIONAL REGULATOR"/>
    <property type="match status" value="1"/>
</dbReference>
<dbReference type="EMBL" id="CP000804">
    <property type="protein sequence ID" value="ABU58263.1"/>
    <property type="molecule type" value="Genomic_DNA"/>
</dbReference>
<feature type="domain" description="Transcription regulator PadR N-terminal" evidence="1">
    <location>
        <begin position="14"/>
        <end position="88"/>
    </location>
</feature>
<dbReference type="Gene3D" id="1.10.10.10">
    <property type="entry name" value="Winged helix-like DNA-binding domain superfamily/Winged helix DNA-binding domain"/>
    <property type="match status" value="1"/>
</dbReference>
<evidence type="ECO:0000259" key="1">
    <source>
        <dbReference type="Pfam" id="PF03551"/>
    </source>
</evidence>
<reference evidence="3 4" key="1">
    <citation type="submission" date="2007-08" db="EMBL/GenBank/DDBJ databases">
        <title>Complete sequence of Roseiflexus castenholzii DSM 13941.</title>
        <authorList>
            <consortium name="US DOE Joint Genome Institute"/>
            <person name="Copeland A."/>
            <person name="Lucas S."/>
            <person name="Lapidus A."/>
            <person name="Barry K."/>
            <person name="Glavina del Rio T."/>
            <person name="Dalin E."/>
            <person name="Tice H."/>
            <person name="Pitluck S."/>
            <person name="Thompson L.S."/>
            <person name="Brettin T."/>
            <person name="Bruce D."/>
            <person name="Detter J.C."/>
            <person name="Han C."/>
            <person name="Tapia R."/>
            <person name="Schmutz J."/>
            <person name="Larimer F."/>
            <person name="Land M."/>
            <person name="Hauser L."/>
            <person name="Kyrpides N."/>
            <person name="Mikhailova N."/>
            <person name="Bryant D.A."/>
            <person name="Hanada S."/>
            <person name="Tsukatani Y."/>
            <person name="Richardson P."/>
        </authorList>
    </citation>
    <scope>NUCLEOTIDE SEQUENCE [LARGE SCALE GENOMIC DNA]</scope>
    <source>
        <strain evidence="4">DSM 13941 / HLO8</strain>
    </source>
</reference>
<evidence type="ECO:0000313" key="3">
    <source>
        <dbReference type="EMBL" id="ABU58263.1"/>
    </source>
</evidence>
<dbReference type="RefSeq" id="WP_012120687.1">
    <property type="nucleotide sequence ID" value="NC_009767.1"/>
</dbReference>
<accession>A7NL90</accession>
<gene>
    <name evidence="3" type="ordered locus">Rcas_2179</name>
</gene>
<dbReference type="SUPFAM" id="SSF46785">
    <property type="entry name" value="Winged helix' DNA-binding domain"/>
    <property type="match status" value="1"/>
</dbReference>
<dbReference type="Pfam" id="PF10400">
    <property type="entry name" value="Vir_act_alpha_C"/>
    <property type="match status" value="1"/>
</dbReference>
<dbReference type="OrthoDB" id="154521at2"/>
<evidence type="ECO:0000313" key="4">
    <source>
        <dbReference type="Proteomes" id="UP000000263"/>
    </source>
</evidence>
<dbReference type="InterPro" id="IPR005149">
    <property type="entry name" value="Tscrpt_reg_PadR_N"/>
</dbReference>
<dbReference type="Pfam" id="PF03551">
    <property type="entry name" value="PadR"/>
    <property type="match status" value="1"/>
</dbReference>
<dbReference type="AlphaFoldDB" id="A7NL90"/>
<dbReference type="Proteomes" id="UP000000263">
    <property type="component" value="Chromosome"/>
</dbReference>
<dbReference type="InterPro" id="IPR036388">
    <property type="entry name" value="WH-like_DNA-bd_sf"/>
</dbReference>
<protein>
    <submittedName>
        <fullName evidence="3">Transcriptional regulator, PadR-like family</fullName>
    </submittedName>
</protein>
<dbReference type="PANTHER" id="PTHR33169:SF27">
    <property type="entry name" value="TRANSCRIPTIONAL REGULATOR PADR FAMILY PROTEIN"/>
    <property type="match status" value="1"/>
</dbReference>
<dbReference type="InterPro" id="IPR052509">
    <property type="entry name" value="Metal_resp_DNA-bind_regulator"/>
</dbReference>
<feature type="domain" description="Transcription regulator PadR C-terminal" evidence="2">
    <location>
        <begin position="102"/>
        <end position="177"/>
    </location>
</feature>
<keyword evidence="4" id="KW-1185">Reference proteome</keyword>
<name>A7NL90_ROSCS</name>
<organism evidence="3 4">
    <name type="scientific">Roseiflexus castenholzii (strain DSM 13941 / HLO8)</name>
    <dbReference type="NCBI Taxonomy" id="383372"/>
    <lineage>
        <taxon>Bacteria</taxon>
        <taxon>Bacillati</taxon>
        <taxon>Chloroflexota</taxon>
        <taxon>Chloroflexia</taxon>
        <taxon>Chloroflexales</taxon>
        <taxon>Roseiflexineae</taxon>
        <taxon>Roseiflexaceae</taxon>
        <taxon>Roseiflexus</taxon>
    </lineage>
</organism>
<dbReference type="STRING" id="383372.Rcas_2179"/>